<dbReference type="AlphaFoldDB" id="A0A0D2EP63"/>
<dbReference type="CDD" id="cd00077">
    <property type="entry name" value="HDc"/>
    <property type="match status" value="1"/>
</dbReference>
<reference evidence="2" key="1">
    <citation type="submission" date="2015-01" db="EMBL/GenBank/DDBJ databases">
        <title>The Genome Sequence of Cladophialophora bantiana CBS 173.52.</title>
        <authorList>
            <consortium name="The Broad Institute Genomics Platform"/>
            <person name="Cuomo C."/>
            <person name="de Hoog S."/>
            <person name="Gorbushina A."/>
            <person name="Stielow B."/>
            <person name="Teixiera M."/>
            <person name="Abouelleil A."/>
            <person name="Chapman S.B."/>
            <person name="Priest M."/>
            <person name="Young S.K."/>
            <person name="Wortman J."/>
            <person name="Nusbaum C."/>
            <person name="Birren B."/>
        </authorList>
    </citation>
    <scope>NUCLEOTIDE SEQUENCE [LARGE SCALE GENOMIC DNA]</scope>
    <source>
        <strain evidence="2">CBS 173.52</strain>
    </source>
</reference>
<evidence type="ECO:0000313" key="3">
    <source>
        <dbReference type="Proteomes" id="UP000053789"/>
    </source>
</evidence>
<dbReference type="PANTHER" id="PTHR40202">
    <property type="match status" value="1"/>
</dbReference>
<keyword evidence="3" id="KW-1185">Reference proteome</keyword>
<dbReference type="HOGENOM" id="CLU_031297_2_0_1"/>
<organism evidence="2 3">
    <name type="scientific">Cladophialophora bantiana (strain ATCC 10958 / CBS 173.52 / CDC B-1940 / NIH 8579)</name>
    <name type="common">Xylohypha bantiana</name>
    <dbReference type="NCBI Taxonomy" id="1442370"/>
    <lineage>
        <taxon>Eukaryota</taxon>
        <taxon>Fungi</taxon>
        <taxon>Dikarya</taxon>
        <taxon>Ascomycota</taxon>
        <taxon>Pezizomycotina</taxon>
        <taxon>Eurotiomycetes</taxon>
        <taxon>Chaetothyriomycetidae</taxon>
        <taxon>Chaetothyriales</taxon>
        <taxon>Herpotrichiellaceae</taxon>
        <taxon>Cladophialophora</taxon>
    </lineage>
</organism>
<evidence type="ECO:0000313" key="2">
    <source>
        <dbReference type="EMBL" id="KIW91776.1"/>
    </source>
</evidence>
<gene>
    <name evidence="2" type="ORF">Z519_07746</name>
</gene>
<dbReference type="InterPro" id="IPR003607">
    <property type="entry name" value="HD/PDEase_dom"/>
</dbReference>
<dbReference type="EMBL" id="KN846990">
    <property type="protein sequence ID" value="KIW91776.1"/>
    <property type="molecule type" value="Genomic_DNA"/>
</dbReference>
<evidence type="ECO:0000259" key="1">
    <source>
        <dbReference type="Pfam" id="PF01966"/>
    </source>
</evidence>
<protein>
    <recommendedName>
        <fullName evidence="1">HD domain-containing protein</fullName>
    </recommendedName>
</protein>
<dbReference type="Proteomes" id="UP000053789">
    <property type="component" value="Unassembled WGS sequence"/>
</dbReference>
<name>A0A0D2EP63_CLAB1</name>
<dbReference type="InterPro" id="IPR052567">
    <property type="entry name" value="OP_Dioxygenase"/>
</dbReference>
<dbReference type="GeneID" id="27700674"/>
<dbReference type="OrthoDB" id="445007at2759"/>
<proteinExistence type="predicted"/>
<dbReference type="RefSeq" id="XP_016618445.1">
    <property type="nucleotide sequence ID" value="XM_016765476.1"/>
</dbReference>
<dbReference type="Gene3D" id="1.10.3210.10">
    <property type="entry name" value="Hypothetical protein af1432"/>
    <property type="match status" value="1"/>
</dbReference>
<dbReference type="SUPFAM" id="SSF109604">
    <property type="entry name" value="HD-domain/PDEase-like"/>
    <property type="match status" value="1"/>
</dbReference>
<dbReference type="Pfam" id="PF01966">
    <property type="entry name" value="HD"/>
    <property type="match status" value="1"/>
</dbReference>
<feature type="domain" description="HD" evidence="1">
    <location>
        <begin position="43"/>
        <end position="120"/>
    </location>
</feature>
<accession>A0A0D2EP63</accession>
<dbReference type="VEuPathDB" id="FungiDB:Z519_07746"/>
<dbReference type="InterPro" id="IPR006674">
    <property type="entry name" value="HD_domain"/>
</dbReference>
<sequence>MLATTDALPSVRQHAQTTIIELFEFLRAQGDTDYMGERVSQLQHSLQAAQLAYNSSADNDTILAALLHDVGRFIPVASEMPALIAPDGQHVGIADHEVLGERYLRQIGFSEKICQLVGAHVMAKRFLTAVDKNYYDSLSPLSKKSLKFQGGTFTNAQAEEAEKDPYIKEKVAVRRWDDMAKDPTMKTLPLEYFRPIATESLIRSRAAIVSRGRSYFLPTKAAALIVVHGPATAKYKTHEQEDALSGSANQQVSALLDQFSIRGVRVATLTNREKRFDVPTETLATMNLCDGPLHLLDRGVELLEKDLADVIYVTVSALSEVRFEEFMCDVASEAKKMEDLGAKVVIGIRGCPSLKDEGKAIRLTSDFEVLASAFS</sequence>
<dbReference type="PANTHER" id="PTHR40202:SF1">
    <property type="entry name" value="HD DOMAIN-CONTAINING PROTEIN"/>
    <property type="match status" value="1"/>
</dbReference>